<protein>
    <recommendedName>
        <fullName evidence="3">Plasmid stabilization protein</fullName>
    </recommendedName>
</protein>
<evidence type="ECO:0000313" key="1">
    <source>
        <dbReference type="EMBL" id="BBL34239.1"/>
    </source>
</evidence>
<dbReference type="EMBL" id="AP019755">
    <property type="protein sequence ID" value="BBL34239.1"/>
    <property type="molecule type" value="Genomic_DNA"/>
</dbReference>
<dbReference type="AlphaFoldDB" id="A0A4Y1YKK0"/>
<name>A0A4Y1YKK0_9PROT</name>
<dbReference type="Proteomes" id="UP000316473">
    <property type="component" value="Chromosome"/>
</dbReference>
<gene>
    <name evidence="1" type="ORF">Nstercoris_00470</name>
</gene>
<keyword evidence="2" id="KW-1185">Reference proteome</keyword>
<dbReference type="Gene3D" id="3.30.2310.20">
    <property type="entry name" value="RelE-like"/>
    <property type="match status" value="1"/>
</dbReference>
<evidence type="ECO:0008006" key="3">
    <source>
        <dbReference type="Google" id="ProtNLM"/>
    </source>
</evidence>
<dbReference type="KEGG" id="nst:Nstercoris_00470"/>
<organism evidence="1 2">
    <name type="scientific">Nitrosomonas stercoris</name>
    <dbReference type="NCBI Taxonomy" id="1444684"/>
    <lineage>
        <taxon>Bacteria</taxon>
        <taxon>Pseudomonadati</taxon>
        <taxon>Pseudomonadota</taxon>
        <taxon>Betaproteobacteria</taxon>
        <taxon>Nitrosomonadales</taxon>
        <taxon>Nitrosomonadaceae</taxon>
        <taxon>Nitrosomonas</taxon>
    </lineage>
</organism>
<reference evidence="1 2" key="1">
    <citation type="submission" date="2019-06" db="EMBL/GenBank/DDBJ databases">
        <title>Nitrosomonas stercoris KYUHI-S whole genome shotgun sequence.</title>
        <authorList>
            <person name="Nakagawa T."/>
            <person name="Tsuchiya Y."/>
            <person name="Takahashi R."/>
        </authorList>
    </citation>
    <scope>NUCLEOTIDE SEQUENCE [LARGE SCALE GENOMIC DNA]</scope>
    <source>
        <strain evidence="1 2">KYUHI-S</strain>
    </source>
</reference>
<proteinExistence type="predicted"/>
<dbReference type="InterPro" id="IPR035093">
    <property type="entry name" value="RelE/ParE_toxin_dom_sf"/>
</dbReference>
<evidence type="ECO:0000313" key="2">
    <source>
        <dbReference type="Proteomes" id="UP000316473"/>
    </source>
</evidence>
<accession>A0A4Y1YKK0</accession>
<dbReference type="SUPFAM" id="SSF143011">
    <property type="entry name" value="RelE-like"/>
    <property type="match status" value="1"/>
</dbReference>
<sequence>MGYSLIFTDAYNQRAARWLKHHPDLRAQYLKMLQILEANPYHPSLRLHALSGKLQGIYAISINLSYRITLEFLIEDKRIIPINIGSHDVVY</sequence>